<dbReference type="AlphaFoldDB" id="A0A2I0IIL8"/>
<evidence type="ECO:0000313" key="2">
    <source>
        <dbReference type="EMBL" id="PKI43835.1"/>
    </source>
</evidence>
<name>A0A2I0IIL8_PUNGR</name>
<dbReference type="SUPFAM" id="SSF56672">
    <property type="entry name" value="DNA/RNA polymerases"/>
    <property type="match status" value="1"/>
</dbReference>
<dbReference type="EMBL" id="PGOL01002965">
    <property type="protein sequence ID" value="PKI43835.1"/>
    <property type="molecule type" value="Genomic_DNA"/>
</dbReference>
<organism evidence="2 3">
    <name type="scientific">Punica granatum</name>
    <name type="common">Pomegranate</name>
    <dbReference type="NCBI Taxonomy" id="22663"/>
    <lineage>
        <taxon>Eukaryota</taxon>
        <taxon>Viridiplantae</taxon>
        <taxon>Streptophyta</taxon>
        <taxon>Embryophyta</taxon>
        <taxon>Tracheophyta</taxon>
        <taxon>Spermatophyta</taxon>
        <taxon>Magnoliopsida</taxon>
        <taxon>eudicotyledons</taxon>
        <taxon>Gunneridae</taxon>
        <taxon>Pentapetalae</taxon>
        <taxon>rosids</taxon>
        <taxon>malvids</taxon>
        <taxon>Myrtales</taxon>
        <taxon>Lythraceae</taxon>
        <taxon>Punica</taxon>
    </lineage>
</organism>
<dbReference type="PANTHER" id="PTHR24559">
    <property type="entry name" value="TRANSPOSON TY3-I GAG-POL POLYPROTEIN"/>
    <property type="match status" value="1"/>
</dbReference>
<dbReference type="InterPro" id="IPR043502">
    <property type="entry name" value="DNA/RNA_pol_sf"/>
</dbReference>
<keyword evidence="3" id="KW-1185">Reference proteome</keyword>
<proteinExistence type="predicted"/>
<sequence length="228" mass="25854">MVGSTGADVLHSNPNLRHVDSNPSKECLGEPGPIYFGEGLDEDSLVPEIEESLRRLKDRQLTSLEPTEEINVGTEEEPRILKIGTSLDPTQRVRMIDFLTRYQEVFAGSYADLPGLDPSIVKHFLPLDTEKFPPKRQQLRRQRASPLLRIKEEVVKQINAGFLEVCNYSEWVANIVPVEKKDGRVRVCVDYRDLNKASPKDNFPLPHIDILVDNTARHALFSFMDGFS</sequence>
<dbReference type="PANTHER" id="PTHR24559:SF457">
    <property type="entry name" value="RNA-DIRECTED DNA POLYMERASE HOMOLOG"/>
    <property type="match status" value="1"/>
</dbReference>
<accession>A0A2I0IIL8</accession>
<evidence type="ECO:0000313" key="3">
    <source>
        <dbReference type="Proteomes" id="UP000233551"/>
    </source>
</evidence>
<reference evidence="2 3" key="1">
    <citation type="submission" date="2017-11" db="EMBL/GenBank/DDBJ databases">
        <title>De-novo sequencing of pomegranate (Punica granatum L.) genome.</title>
        <authorList>
            <person name="Akparov Z."/>
            <person name="Amiraslanov A."/>
            <person name="Hajiyeva S."/>
            <person name="Abbasov M."/>
            <person name="Kaur K."/>
            <person name="Hamwieh A."/>
            <person name="Solovyev V."/>
            <person name="Salamov A."/>
            <person name="Braich B."/>
            <person name="Kosarev P."/>
            <person name="Mahmoud A."/>
            <person name="Hajiyev E."/>
            <person name="Babayeva S."/>
            <person name="Izzatullayeva V."/>
            <person name="Mammadov A."/>
            <person name="Mammadov A."/>
            <person name="Sharifova S."/>
            <person name="Ojaghi J."/>
            <person name="Eynullazada K."/>
            <person name="Bayramov B."/>
            <person name="Abdulazimova A."/>
            <person name="Shahmuradov I."/>
        </authorList>
    </citation>
    <scope>NUCLEOTIDE SEQUENCE [LARGE SCALE GENOMIC DNA]</scope>
    <source>
        <strain evidence="3">cv. AG2017</strain>
        <tissue evidence="2">Leaf</tissue>
    </source>
</reference>
<dbReference type="InterPro" id="IPR053134">
    <property type="entry name" value="RNA-dir_DNA_polymerase"/>
</dbReference>
<comment type="caution">
    <text evidence="2">The sequence shown here is derived from an EMBL/GenBank/DDBJ whole genome shotgun (WGS) entry which is preliminary data.</text>
</comment>
<dbReference type="Proteomes" id="UP000233551">
    <property type="component" value="Unassembled WGS sequence"/>
</dbReference>
<evidence type="ECO:0008006" key="4">
    <source>
        <dbReference type="Google" id="ProtNLM"/>
    </source>
</evidence>
<evidence type="ECO:0000256" key="1">
    <source>
        <dbReference type="SAM" id="MobiDB-lite"/>
    </source>
</evidence>
<gene>
    <name evidence="2" type="ORF">CRG98_035772</name>
</gene>
<feature type="region of interest" description="Disordered" evidence="1">
    <location>
        <begin position="1"/>
        <end position="28"/>
    </location>
</feature>
<dbReference type="Gene3D" id="3.10.10.10">
    <property type="entry name" value="HIV Type 1 Reverse Transcriptase, subunit A, domain 1"/>
    <property type="match status" value="1"/>
</dbReference>
<protein>
    <recommendedName>
        <fullName evidence="4">Reverse transcriptase domain-containing protein</fullName>
    </recommendedName>
</protein>